<dbReference type="Gene3D" id="3.80.10.10">
    <property type="entry name" value="Ribonuclease Inhibitor"/>
    <property type="match status" value="1"/>
</dbReference>
<dbReference type="PANTHER" id="PTHR13318:SF190">
    <property type="entry name" value="PARTNER OF PAIRED, ISOFORM B"/>
    <property type="match status" value="1"/>
</dbReference>
<organism evidence="1 2">
    <name type="scientific">Rhizophlyctis rosea</name>
    <dbReference type="NCBI Taxonomy" id="64517"/>
    <lineage>
        <taxon>Eukaryota</taxon>
        <taxon>Fungi</taxon>
        <taxon>Fungi incertae sedis</taxon>
        <taxon>Chytridiomycota</taxon>
        <taxon>Chytridiomycota incertae sedis</taxon>
        <taxon>Chytridiomycetes</taxon>
        <taxon>Rhizophlyctidales</taxon>
        <taxon>Rhizophlyctidaceae</taxon>
        <taxon>Rhizophlyctis</taxon>
    </lineage>
</organism>
<proteinExistence type="predicted"/>
<dbReference type="InterPro" id="IPR032675">
    <property type="entry name" value="LRR_dom_sf"/>
</dbReference>
<gene>
    <name evidence="1" type="ORF">HK097_008835</name>
</gene>
<dbReference type="Proteomes" id="UP001212841">
    <property type="component" value="Unassembled WGS sequence"/>
</dbReference>
<accession>A0AAD5SBX5</accession>
<dbReference type="AlphaFoldDB" id="A0AAD5SBX5"/>
<dbReference type="EMBL" id="JADGJD010000544">
    <property type="protein sequence ID" value="KAJ3050185.1"/>
    <property type="molecule type" value="Genomic_DNA"/>
</dbReference>
<evidence type="ECO:0000313" key="2">
    <source>
        <dbReference type="Proteomes" id="UP001212841"/>
    </source>
</evidence>
<protein>
    <submittedName>
        <fullName evidence="1">Uncharacterized protein</fullName>
    </submittedName>
</protein>
<name>A0AAD5SBX5_9FUNG</name>
<dbReference type="PANTHER" id="PTHR13318">
    <property type="entry name" value="PARTNER OF PAIRED, ISOFORM B-RELATED"/>
    <property type="match status" value="1"/>
</dbReference>
<dbReference type="SUPFAM" id="SSF52047">
    <property type="entry name" value="RNI-like"/>
    <property type="match status" value="1"/>
</dbReference>
<evidence type="ECO:0000313" key="1">
    <source>
        <dbReference type="EMBL" id="KAJ3050185.1"/>
    </source>
</evidence>
<reference evidence="1" key="1">
    <citation type="submission" date="2020-05" db="EMBL/GenBank/DDBJ databases">
        <title>Phylogenomic resolution of chytrid fungi.</title>
        <authorList>
            <person name="Stajich J.E."/>
            <person name="Amses K."/>
            <person name="Simmons R."/>
            <person name="Seto K."/>
            <person name="Myers J."/>
            <person name="Bonds A."/>
            <person name="Quandt C.A."/>
            <person name="Barry K."/>
            <person name="Liu P."/>
            <person name="Grigoriev I."/>
            <person name="Longcore J.E."/>
            <person name="James T.Y."/>
        </authorList>
    </citation>
    <scope>NUCLEOTIDE SEQUENCE</scope>
    <source>
        <strain evidence="1">JEL0318</strain>
    </source>
</reference>
<keyword evidence="2" id="KW-1185">Reference proteome</keyword>
<dbReference type="GO" id="GO:0019005">
    <property type="term" value="C:SCF ubiquitin ligase complex"/>
    <property type="evidence" value="ECO:0007669"/>
    <property type="project" value="TreeGrafter"/>
</dbReference>
<sequence length="515" mass="58579">MQTSIDLKAFPKLLQLKGSLEAATQDRYRRQHAQRAGEFLPPRRIYPGDFIKSWDFSLLRGSRGQLNDSFLTQLLLLMAPPLELPRVSAEATRSKSLQRKLPFLTAITKLDLEDCYQISAEFLETLLRCCPHLSYLNIKGCSAITRQSATTIGTICQNLTTLIIDQHSTTQLGTAWHTMTGSVKSLTTLVVSAAHIGRTCETDPLENIPHLPILHTLTIHYARNPEGILKKLLDFPKATDQRQSRLRFLDISSSLGTPVIFNHLQPSHSAPPSDLLPRIMAIAMSTLTSLTLIGVSIHPDSFKRLQEMTHLNSITLHPKNILELRHVEEPLLKFVDSRTFDLRCFRVGPRVPFNHKLWDAIANCPKLEILGIPSCSLLLRKQLEVPFDYQCRHTLKKVTLFGCRCKEDGLVGEEFADRKRQGGETFAKGVLESILQTAVLWEGYRLLEVYEVFCTYRHDEEQLKSLVRRCPNIKQVRGDRRCSDDEYVDEDISLGYNSKGVEVIFDDFKTWDEEV</sequence>
<comment type="caution">
    <text evidence="1">The sequence shown here is derived from an EMBL/GenBank/DDBJ whole genome shotgun (WGS) entry which is preliminary data.</text>
</comment>
<dbReference type="GO" id="GO:0031146">
    <property type="term" value="P:SCF-dependent proteasomal ubiquitin-dependent protein catabolic process"/>
    <property type="evidence" value="ECO:0007669"/>
    <property type="project" value="TreeGrafter"/>
</dbReference>